<protein>
    <submittedName>
        <fullName evidence="2">Uncharacterized protein LOC142166460</fullName>
    </submittedName>
</protein>
<accession>A0AC58SAE1</accession>
<evidence type="ECO:0000313" key="1">
    <source>
        <dbReference type="Proteomes" id="UP000790787"/>
    </source>
</evidence>
<name>A0AC58SAE1_TOBAC</name>
<evidence type="ECO:0000313" key="2">
    <source>
        <dbReference type="RefSeq" id="XP_075081945.1"/>
    </source>
</evidence>
<dbReference type="RefSeq" id="XP_075081945.1">
    <property type="nucleotide sequence ID" value="XM_075225844.1"/>
</dbReference>
<gene>
    <name evidence="2" type="primary">LOC142166460</name>
</gene>
<reference evidence="2" key="2">
    <citation type="submission" date="2025-08" db="UniProtKB">
        <authorList>
            <consortium name="RefSeq"/>
        </authorList>
    </citation>
    <scope>IDENTIFICATION</scope>
    <source>
        <tissue evidence="2">Leaf</tissue>
    </source>
</reference>
<reference evidence="1" key="1">
    <citation type="journal article" date="2014" name="Nat. Commun.">
        <title>The tobacco genome sequence and its comparison with those of tomato and potato.</title>
        <authorList>
            <person name="Sierro N."/>
            <person name="Battey J.N."/>
            <person name="Ouadi S."/>
            <person name="Bakaher N."/>
            <person name="Bovet L."/>
            <person name="Willig A."/>
            <person name="Goepfert S."/>
            <person name="Peitsch M.C."/>
            <person name="Ivanov N.V."/>
        </authorList>
    </citation>
    <scope>NUCLEOTIDE SEQUENCE [LARGE SCALE GENOMIC DNA]</scope>
</reference>
<organism evidence="1 2">
    <name type="scientific">Nicotiana tabacum</name>
    <name type="common">Common tobacco</name>
    <dbReference type="NCBI Taxonomy" id="4097"/>
    <lineage>
        <taxon>Eukaryota</taxon>
        <taxon>Viridiplantae</taxon>
        <taxon>Streptophyta</taxon>
        <taxon>Embryophyta</taxon>
        <taxon>Tracheophyta</taxon>
        <taxon>Spermatophyta</taxon>
        <taxon>Magnoliopsida</taxon>
        <taxon>eudicotyledons</taxon>
        <taxon>Gunneridae</taxon>
        <taxon>Pentapetalae</taxon>
        <taxon>asterids</taxon>
        <taxon>lamiids</taxon>
        <taxon>Solanales</taxon>
        <taxon>Solanaceae</taxon>
        <taxon>Nicotianoideae</taxon>
        <taxon>Nicotianeae</taxon>
        <taxon>Nicotiana</taxon>
    </lineage>
</organism>
<dbReference type="Proteomes" id="UP000790787">
    <property type="component" value="Chromosome 2"/>
</dbReference>
<sequence length="218" mass="25804">MDTAISNVNGKIWLFIDSEVEWELLIDTKQLGLWDNLYYLVADMELPWVVRGDFNVILNEDEKIGGLLVYPPEVEDFALCVNFCCLFDTGYKGRPFTWEEAPQLVKPFKFLNFWTTHSTFTCVVKQNLVADFVGDPFLMFKQKLKRLAIREDIVRIKEMLFKEEPTIENRIVLQQGQVELKKCLNFEEQFWKQKADMNWFTEGDRNTIFFHNHVNGKR</sequence>
<proteinExistence type="predicted"/>
<keyword evidence="1" id="KW-1185">Reference proteome</keyword>